<dbReference type="VEuPathDB" id="FungiDB:CNI01620"/>
<dbReference type="Proteomes" id="UP000002149">
    <property type="component" value="Chromosome 9"/>
</dbReference>
<reference evidence="2 3" key="1">
    <citation type="journal article" date="2005" name="Science">
        <title>The genome of the basidiomycetous yeast and human pathogen Cryptococcus neoformans.</title>
        <authorList>
            <person name="Loftus B.J."/>
            <person name="Fung E."/>
            <person name="Roncaglia P."/>
            <person name="Rowley D."/>
            <person name="Amedeo P."/>
            <person name="Bruno D."/>
            <person name="Vamathevan J."/>
            <person name="Miranda M."/>
            <person name="Anderson I.J."/>
            <person name="Fraser J.A."/>
            <person name="Allen J.E."/>
            <person name="Bosdet I.E."/>
            <person name="Brent M.R."/>
            <person name="Chiu R."/>
            <person name="Doering T.L."/>
            <person name="Donlin M.J."/>
            <person name="D'Souza C.A."/>
            <person name="Fox D.S."/>
            <person name="Grinberg V."/>
            <person name="Fu J."/>
            <person name="Fukushima M."/>
            <person name="Haas B.J."/>
            <person name="Huang J.C."/>
            <person name="Janbon G."/>
            <person name="Jones S.J."/>
            <person name="Koo H.L."/>
            <person name="Krzywinski M.I."/>
            <person name="Kwon-Chung J.K."/>
            <person name="Lengeler K.B."/>
            <person name="Maiti R."/>
            <person name="Marra M.A."/>
            <person name="Marra R.E."/>
            <person name="Mathewson C.A."/>
            <person name="Mitchell T.G."/>
            <person name="Pertea M."/>
            <person name="Riggs F.R."/>
            <person name="Salzberg S.L."/>
            <person name="Schein J.E."/>
            <person name="Shvartsbeyn A."/>
            <person name="Shin H."/>
            <person name="Shumway M."/>
            <person name="Specht C.A."/>
            <person name="Suh B.B."/>
            <person name="Tenney A."/>
            <person name="Utterback T.R."/>
            <person name="Wickes B.L."/>
            <person name="Wortman J.R."/>
            <person name="Wye N.H."/>
            <person name="Kronstad J.W."/>
            <person name="Lodge J.K."/>
            <person name="Heitman J."/>
            <person name="Davis R.W."/>
            <person name="Fraser C.M."/>
            <person name="Hyman R.W."/>
        </authorList>
    </citation>
    <scope>NUCLEOTIDE SEQUENCE [LARGE SCALE GENOMIC DNA]</scope>
    <source>
        <strain evidence="3">JEC21 / ATCC MYA-565</strain>
    </source>
</reference>
<organism evidence="2 3">
    <name type="scientific">Cryptococcus deneoformans (strain JEC21 / ATCC MYA-565)</name>
    <name type="common">Cryptococcus neoformans var. neoformans serotype D</name>
    <dbReference type="NCBI Taxonomy" id="214684"/>
    <lineage>
        <taxon>Eukaryota</taxon>
        <taxon>Fungi</taxon>
        <taxon>Dikarya</taxon>
        <taxon>Basidiomycota</taxon>
        <taxon>Agaricomycotina</taxon>
        <taxon>Tremellomycetes</taxon>
        <taxon>Tremellales</taxon>
        <taxon>Cryptococcaceae</taxon>
        <taxon>Cryptococcus</taxon>
        <taxon>Cryptococcus neoformans species complex</taxon>
    </lineage>
</organism>
<dbReference type="EMBL" id="AE017349">
    <property type="protein sequence ID" value="AAW45364.2"/>
    <property type="molecule type" value="Genomic_DNA"/>
</dbReference>
<dbReference type="HOGENOM" id="CLU_1896132_0_0_1"/>
<evidence type="ECO:0000313" key="2">
    <source>
        <dbReference type="EMBL" id="AAW45364.2"/>
    </source>
</evidence>
<evidence type="ECO:0000256" key="1">
    <source>
        <dbReference type="SAM" id="MobiDB-lite"/>
    </source>
</evidence>
<dbReference type="AlphaFoldDB" id="Q5KBS0"/>
<name>Q5KBS0_CRYD1</name>
<keyword evidence="3" id="KW-1185">Reference proteome</keyword>
<feature type="region of interest" description="Disordered" evidence="1">
    <location>
        <begin position="330"/>
        <end position="424"/>
    </location>
</feature>
<feature type="compositionally biased region" description="Polar residues" evidence="1">
    <location>
        <begin position="362"/>
        <end position="371"/>
    </location>
</feature>
<evidence type="ECO:0000313" key="3">
    <source>
        <dbReference type="Proteomes" id="UP000002149"/>
    </source>
</evidence>
<feature type="region of interest" description="Disordered" evidence="1">
    <location>
        <begin position="1"/>
        <end position="57"/>
    </location>
</feature>
<dbReference type="KEGG" id="cne:CNI01620"/>
<feature type="compositionally biased region" description="Polar residues" evidence="1">
    <location>
        <begin position="109"/>
        <end position="132"/>
    </location>
</feature>
<feature type="compositionally biased region" description="Polar residues" evidence="1">
    <location>
        <begin position="330"/>
        <end position="342"/>
    </location>
</feature>
<dbReference type="GeneID" id="3259697"/>
<feature type="compositionally biased region" description="Polar residues" evidence="1">
    <location>
        <begin position="148"/>
        <end position="161"/>
    </location>
</feature>
<sequence>MKEKQVPVTSKSEGREEAERSSALGVDDEKKQSSDHQQFSGESGNVQTLQKKKSFFGSVNLKKKVKRFASQIMKGKPASPTAFPTPPTELHPPLPSPQPKSRRMPRPSLNKTSQTFQNTLRWANKSTASQVSFPKKPRKTASWPPPTMSSNHLPVIKQSNNLHRRPSSVYIKNLRKAIKMDTGHMLNVPSLRAAANTRPNSYGTLQRQLARLQLCDEALTNRVQRRSQDKIRGNKDEATVPKNTIMPSFSKQYSCVSLDQEKDQSLPAISLFCPDGNPSGLSTPSLTNESSQTSLFELKRVSSLPTAIQGEKSNNNDVLVEISTRIFNRSPDSSVSDLQQHLQEPKHHIKKRSEKRKDTARETSASQSACGYQSEKPRQHHPNTAYTKQISKDKLNVGPVYPNQRRRPSEVGRAKTLRGPVTTPNQIPDFESMLSIYAHF</sequence>
<dbReference type="PaxDb" id="214684-Q5KBS0"/>
<feature type="region of interest" description="Disordered" evidence="1">
    <location>
        <begin position="70"/>
        <end position="161"/>
    </location>
</feature>
<dbReference type="OrthoDB" id="2571408at2759"/>
<gene>
    <name evidence="2" type="ordered locus">CNI01620</name>
</gene>
<accession>Q5KBS0</accession>
<dbReference type="InParanoid" id="Q5KBS0"/>
<proteinExistence type="predicted"/>
<feature type="compositionally biased region" description="Polar residues" evidence="1">
    <location>
        <begin position="35"/>
        <end position="49"/>
    </location>
</feature>
<protein>
    <submittedName>
        <fullName evidence="2">Uncharacterized protein</fullName>
    </submittedName>
</protein>
<feature type="compositionally biased region" description="Pro residues" evidence="1">
    <location>
        <begin position="83"/>
        <end position="98"/>
    </location>
</feature>
<dbReference type="RefSeq" id="XP_024513470.1">
    <property type="nucleotide sequence ID" value="XM_024657806.1"/>
</dbReference>